<feature type="non-terminal residue" evidence="2">
    <location>
        <position position="70"/>
    </location>
</feature>
<sequence>DCLSHCKTIRLGPLEHENPAVSQTERNKVAPDPLTRARSHFRKPQAIGPGWGGGGARTLVPPTAGQGQRL</sequence>
<dbReference type="AlphaFoldDB" id="A0AAD9CIG2"/>
<feature type="non-terminal residue" evidence="2">
    <location>
        <position position="1"/>
    </location>
</feature>
<accession>A0AAD9CIG2</accession>
<gene>
    <name evidence="2" type="ORF">KUDE01_005481</name>
</gene>
<dbReference type="EMBL" id="JASDAP010000005">
    <property type="protein sequence ID" value="KAK1902520.1"/>
    <property type="molecule type" value="Genomic_DNA"/>
</dbReference>
<proteinExistence type="predicted"/>
<keyword evidence="3" id="KW-1185">Reference proteome</keyword>
<reference evidence="2" key="1">
    <citation type="submission" date="2023-04" db="EMBL/GenBank/DDBJ databases">
        <title>Chromosome-level genome of Chaenocephalus aceratus.</title>
        <authorList>
            <person name="Park H."/>
        </authorList>
    </citation>
    <scope>NUCLEOTIDE SEQUENCE</scope>
    <source>
        <strain evidence="2">DE</strain>
        <tissue evidence="2">Muscle</tissue>
    </source>
</reference>
<dbReference type="Proteomes" id="UP001228049">
    <property type="component" value="Unassembled WGS sequence"/>
</dbReference>
<evidence type="ECO:0000256" key="1">
    <source>
        <dbReference type="SAM" id="MobiDB-lite"/>
    </source>
</evidence>
<evidence type="ECO:0000313" key="3">
    <source>
        <dbReference type="Proteomes" id="UP001228049"/>
    </source>
</evidence>
<comment type="caution">
    <text evidence="2">The sequence shown here is derived from an EMBL/GenBank/DDBJ whole genome shotgun (WGS) entry which is preliminary data.</text>
</comment>
<organism evidence="2 3">
    <name type="scientific">Dissostichus eleginoides</name>
    <name type="common">Patagonian toothfish</name>
    <name type="synonym">Dissostichus amissus</name>
    <dbReference type="NCBI Taxonomy" id="100907"/>
    <lineage>
        <taxon>Eukaryota</taxon>
        <taxon>Metazoa</taxon>
        <taxon>Chordata</taxon>
        <taxon>Craniata</taxon>
        <taxon>Vertebrata</taxon>
        <taxon>Euteleostomi</taxon>
        <taxon>Actinopterygii</taxon>
        <taxon>Neopterygii</taxon>
        <taxon>Teleostei</taxon>
        <taxon>Neoteleostei</taxon>
        <taxon>Acanthomorphata</taxon>
        <taxon>Eupercaria</taxon>
        <taxon>Perciformes</taxon>
        <taxon>Notothenioidei</taxon>
        <taxon>Nototheniidae</taxon>
        <taxon>Dissostichus</taxon>
    </lineage>
</organism>
<feature type="region of interest" description="Disordered" evidence="1">
    <location>
        <begin position="43"/>
        <end position="70"/>
    </location>
</feature>
<name>A0AAD9CIG2_DISEL</name>
<evidence type="ECO:0000313" key="2">
    <source>
        <dbReference type="EMBL" id="KAK1902520.1"/>
    </source>
</evidence>
<protein>
    <submittedName>
        <fullName evidence="2">GPI-linked NAD(P)(+)--arginine ADP-ribosyltransferase 1</fullName>
    </submittedName>
</protein>